<evidence type="ECO:0000259" key="6">
    <source>
        <dbReference type="Pfam" id="PF01229"/>
    </source>
</evidence>
<proteinExistence type="inferred from homology"/>
<dbReference type="AlphaFoldDB" id="A0A4Q7NQB1"/>
<dbReference type="InterPro" id="IPR051923">
    <property type="entry name" value="Glycosyl_Hydrolase_39"/>
</dbReference>
<feature type="region of interest" description="Disordered" evidence="4">
    <location>
        <begin position="50"/>
        <end position="101"/>
    </location>
</feature>
<evidence type="ECO:0000256" key="3">
    <source>
        <dbReference type="ARBA" id="ARBA00023295"/>
    </source>
</evidence>
<keyword evidence="5" id="KW-0732">Signal</keyword>
<dbReference type="Gene3D" id="3.20.20.80">
    <property type="entry name" value="Glycosidases"/>
    <property type="match status" value="1"/>
</dbReference>
<name>A0A4Q7NQB1_9ACTN</name>
<keyword evidence="2 7" id="KW-0378">Hydrolase</keyword>
<reference evidence="7 8" key="1">
    <citation type="submission" date="2019-02" db="EMBL/GenBank/DDBJ databases">
        <title>Genomic Encyclopedia of Type Strains, Phase IV (KMG-IV): sequencing the most valuable type-strain genomes for metagenomic binning, comparative biology and taxonomic classification.</title>
        <authorList>
            <person name="Goeker M."/>
        </authorList>
    </citation>
    <scope>NUCLEOTIDE SEQUENCE [LARGE SCALE GENOMIC DNA]</scope>
    <source>
        <strain evidence="7 8">DSM 45622</strain>
    </source>
</reference>
<dbReference type="Proteomes" id="UP000293638">
    <property type="component" value="Unassembled WGS sequence"/>
</dbReference>
<dbReference type="SUPFAM" id="SSF51445">
    <property type="entry name" value="(Trans)glycosidases"/>
    <property type="match status" value="1"/>
</dbReference>
<dbReference type="PANTHER" id="PTHR12631">
    <property type="entry name" value="ALPHA-L-IDURONIDASE"/>
    <property type="match status" value="1"/>
</dbReference>
<evidence type="ECO:0000313" key="7">
    <source>
        <dbReference type="EMBL" id="RZS87312.1"/>
    </source>
</evidence>
<dbReference type="InterPro" id="IPR017853">
    <property type="entry name" value="GH"/>
</dbReference>
<feature type="compositionally biased region" description="Basic residues" evidence="4">
    <location>
        <begin position="53"/>
        <end position="89"/>
    </location>
</feature>
<sequence length="589" mass="60865">MLTPAGTLGTRLRLLALSAAAVALVLPATPAGATDLATTASCAVKPTTVTKPTVKKPAAKKPTVKKPAAKKPTAKKPAAKKPTAKKPATKKPAATKPSVVKRSVVAHVAKAPVATKAVTKKPLPKPLAKKPLVKKPLVKKPLVKKPLVKKPVTKAPVAPRTSACPLPVIPVVAGALAAQPGPVSAPVDRPLVPSVQPLGRTLASYFGIHGAPDGSAQRGFGSVRLWDTGTTWNDLEPAQGVWNWAPLDAAVADAQARGYSPMLVLGQTPTWASSNPSAPGYGDVAGASVPPADLGQWTAYVSAVASRYKGRIAGYEMWNEPNFVGDYWHGTEQQLATLTSLAHDAVKAADPKALVISPGFATRTRGQQGWLFRYLDAVDASDLDVVSLHLYPMPQQTPEVAAAQLQSVVDALRSRGISKPVWNTEVNYGVTGGTADAVPVPDPMGGAYIVRTLLADRAAGIDRVFWYRWGVSRILGIGVYGDASGLTPAAQAWFHVAGWLTHSVLVGCTTQGEVKACTLRPDGGGWAQVLWSTGGDHTLRAPAATTGTVGIDGSTASVAPGAPVTVTGVPVLVAGGGAHLGTLATELPN</sequence>
<evidence type="ECO:0000313" key="8">
    <source>
        <dbReference type="Proteomes" id="UP000293638"/>
    </source>
</evidence>
<evidence type="ECO:0000256" key="1">
    <source>
        <dbReference type="ARBA" id="ARBA00008875"/>
    </source>
</evidence>
<keyword evidence="3" id="KW-0326">Glycosidase</keyword>
<accession>A0A4Q7NQB1</accession>
<dbReference type="RefSeq" id="WP_130493447.1">
    <property type="nucleotide sequence ID" value="NZ_SGXD01000003.1"/>
</dbReference>
<feature type="signal peptide" evidence="5">
    <location>
        <begin position="1"/>
        <end position="33"/>
    </location>
</feature>
<keyword evidence="8" id="KW-1185">Reference proteome</keyword>
<comment type="similarity">
    <text evidence="1">Belongs to the glycosyl hydrolase 39 family.</text>
</comment>
<organism evidence="7 8">
    <name type="scientific">Motilibacter rhizosphaerae</name>
    <dbReference type="NCBI Taxonomy" id="598652"/>
    <lineage>
        <taxon>Bacteria</taxon>
        <taxon>Bacillati</taxon>
        <taxon>Actinomycetota</taxon>
        <taxon>Actinomycetes</taxon>
        <taxon>Motilibacterales</taxon>
        <taxon>Motilibacteraceae</taxon>
        <taxon>Motilibacter</taxon>
    </lineage>
</organism>
<protein>
    <submittedName>
        <fullName evidence="7">Cellulase (Glycosyl hydrolase family 5)</fullName>
    </submittedName>
</protein>
<gene>
    <name evidence="7" type="ORF">EV189_2737</name>
</gene>
<comment type="caution">
    <text evidence="7">The sequence shown here is derived from an EMBL/GenBank/DDBJ whole genome shotgun (WGS) entry which is preliminary data.</text>
</comment>
<dbReference type="EMBL" id="SGXD01000003">
    <property type="protein sequence ID" value="RZS87312.1"/>
    <property type="molecule type" value="Genomic_DNA"/>
</dbReference>
<dbReference type="GO" id="GO:0004553">
    <property type="term" value="F:hydrolase activity, hydrolyzing O-glycosyl compounds"/>
    <property type="evidence" value="ECO:0007669"/>
    <property type="project" value="TreeGrafter"/>
</dbReference>
<evidence type="ECO:0000256" key="2">
    <source>
        <dbReference type="ARBA" id="ARBA00022801"/>
    </source>
</evidence>
<feature type="domain" description="Glycosyl hydrolases family 39 N-terminal catalytic" evidence="6">
    <location>
        <begin position="242"/>
        <end position="454"/>
    </location>
</feature>
<dbReference type="PANTHER" id="PTHR12631:SF10">
    <property type="entry name" value="BETA-XYLOSIDASE-LIKE PROTEIN-RELATED"/>
    <property type="match status" value="1"/>
</dbReference>
<dbReference type="Pfam" id="PF01229">
    <property type="entry name" value="Glyco_hydro_39"/>
    <property type="match status" value="1"/>
</dbReference>
<evidence type="ECO:0000256" key="4">
    <source>
        <dbReference type="SAM" id="MobiDB-lite"/>
    </source>
</evidence>
<feature type="chain" id="PRO_5020196528" evidence="5">
    <location>
        <begin position="34"/>
        <end position="589"/>
    </location>
</feature>
<dbReference type="InterPro" id="IPR049166">
    <property type="entry name" value="GH39_cat"/>
</dbReference>
<dbReference type="OrthoDB" id="7180791at2"/>
<evidence type="ECO:0000256" key="5">
    <source>
        <dbReference type="SAM" id="SignalP"/>
    </source>
</evidence>